<keyword evidence="1" id="KW-1133">Transmembrane helix</keyword>
<reference evidence="3" key="2">
    <citation type="journal article" date="2021" name="Microbiome">
        <title>Successional dynamics and alternative stable states in a saline activated sludge microbial community over 9 years.</title>
        <authorList>
            <person name="Wang Y."/>
            <person name="Ye J."/>
            <person name="Ju F."/>
            <person name="Liu L."/>
            <person name="Boyd J.A."/>
            <person name="Deng Y."/>
            <person name="Parks D.H."/>
            <person name="Jiang X."/>
            <person name="Yin X."/>
            <person name="Woodcroft B.J."/>
            <person name="Tyson G.W."/>
            <person name="Hugenholtz P."/>
            <person name="Polz M.F."/>
            <person name="Zhang T."/>
        </authorList>
    </citation>
    <scope>NUCLEOTIDE SEQUENCE</scope>
    <source>
        <strain evidence="3">HKST-UBA14</strain>
    </source>
</reference>
<keyword evidence="1" id="KW-0812">Transmembrane</keyword>
<dbReference type="InterPro" id="IPR018247">
    <property type="entry name" value="EF_Hand_1_Ca_BS"/>
</dbReference>
<feature type="chain" id="PRO_5037200728" evidence="2">
    <location>
        <begin position="24"/>
        <end position="212"/>
    </location>
</feature>
<keyword evidence="1" id="KW-0472">Membrane</keyword>
<dbReference type="EMBL" id="JAGQLK010000147">
    <property type="protein sequence ID" value="MCA9383828.1"/>
    <property type="molecule type" value="Genomic_DNA"/>
</dbReference>
<evidence type="ECO:0000256" key="2">
    <source>
        <dbReference type="SAM" id="SignalP"/>
    </source>
</evidence>
<feature type="signal peptide" evidence="2">
    <location>
        <begin position="1"/>
        <end position="23"/>
    </location>
</feature>
<evidence type="ECO:0000313" key="3">
    <source>
        <dbReference type="EMBL" id="MCA9383828.1"/>
    </source>
</evidence>
<evidence type="ECO:0000256" key="1">
    <source>
        <dbReference type="SAM" id="Phobius"/>
    </source>
</evidence>
<sequence>MRKLAILILTFMFTALLSVNVSAQNNNTLFPQEIQNIFDLFGPSGSGVVSFVVSRIQLALFIAIGFLVLVAVVYALIAAFKYIRSQGDPGEIEEAQKAIKAIFFGIAAMLIAIIGIVLVFVFFGVGVPEPELFQTCVSAPNSVGCQSCRQDGNLNVCQFCEEIYQAQASRRLTDINDDGVLDTTDIKAVAEISGLTGDGKNCVEPLQGGNQP</sequence>
<reference evidence="3" key="1">
    <citation type="submission" date="2020-04" db="EMBL/GenBank/DDBJ databases">
        <authorList>
            <person name="Zhang T."/>
        </authorList>
    </citation>
    <scope>NUCLEOTIDE SEQUENCE</scope>
    <source>
        <strain evidence="3">HKST-UBA14</strain>
    </source>
</reference>
<dbReference type="AlphaFoldDB" id="A0A955L704"/>
<accession>A0A955L704</accession>
<gene>
    <name evidence="3" type="ORF">KC909_05700</name>
</gene>
<dbReference type="Proteomes" id="UP000783287">
    <property type="component" value="Unassembled WGS sequence"/>
</dbReference>
<proteinExistence type="predicted"/>
<name>A0A955L704_9BACT</name>
<comment type="caution">
    <text evidence="3">The sequence shown here is derived from an EMBL/GenBank/DDBJ whole genome shotgun (WGS) entry which is preliminary data.</text>
</comment>
<feature type="transmembrane region" description="Helical" evidence="1">
    <location>
        <begin position="101"/>
        <end position="125"/>
    </location>
</feature>
<organism evidence="3 4">
    <name type="scientific">Candidatus Dojkabacteria bacterium</name>
    <dbReference type="NCBI Taxonomy" id="2099670"/>
    <lineage>
        <taxon>Bacteria</taxon>
        <taxon>Candidatus Dojkabacteria</taxon>
    </lineage>
</organism>
<evidence type="ECO:0000313" key="4">
    <source>
        <dbReference type="Proteomes" id="UP000783287"/>
    </source>
</evidence>
<dbReference type="PROSITE" id="PS00018">
    <property type="entry name" value="EF_HAND_1"/>
    <property type="match status" value="1"/>
</dbReference>
<feature type="transmembrane region" description="Helical" evidence="1">
    <location>
        <begin position="58"/>
        <end position="80"/>
    </location>
</feature>
<keyword evidence="2" id="KW-0732">Signal</keyword>
<protein>
    <submittedName>
        <fullName evidence="3">DUF2214 family protein</fullName>
    </submittedName>
</protein>